<dbReference type="InterPro" id="IPR013033">
    <property type="entry name" value="MinC"/>
</dbReference>
<feature type="compositionally biased region" description="Polar residues" evidence="7">
    <location>
        <begin position="162"/>
        <end position="173"/>
    </location>
</feature>
<dbReference type="Gene3D" id="3.30.70.260">
    <property type="match status" value="1"/>
</dbReference>
<dbReference type="PANTHER" id="PTHR34108">
    <property type="entry name" value="SEPTUM SITE-DETERMINING PROTEIN MINC"/>
    <property type="match status" value="1"/>
</dbReference>
<dbReference type="PANTHER" id="PTHR34108:SF1">
    <property type="entry name" value="SEPTUM SITE-DETERMINING PROTEIN MINC"/>
    <property type="match status" value="1"/>
</dbReference>
<dbReference type="Pfam" id="PF05209">
    <property type="entry name" value="MinC_N"/>
    <property type="match status" value="1"/>
</dbReference>
<reference evidence="10 11" key="1">
    <citation type="submission" date="2012-06" db="EMBL/GenBank/DDBJ databases">
        <title>Complete sequence of Thiocystis violascens DSM 198.</title>
        <authorList>
            <consortium name="US DOE Joint Genome Institute"/>
            <person name="Lucas S."/>
            <person name="Han J."/>
            <person name="Lapidus A."/>
            <person name="Cheng J.-F."/>
            <person name="Goodwin L."/>
            <person name="Pitluck S."/>
            <person name="Peters L."/>
            <person name="Ovchinnikova G."/>
            <person name="Teshima H."/>
            <person name="Detter J.C."/>
            <person name="Han C."/>
            <person name="Tapia R."/>
            <person name="Land M."/>
            <person name="Hauser L."/>
            <person name="Kyrpides N."/>
            <person name="Ivanova N."/>
            <person name="Pagani I."/>
            <person name="Vogl K."/>
            <person name="Liu Z."/>
            <person name="Frigaard N.-U."/>
            <person name="Bryant D."/>
            <person name="Woyke T."/>
        </authorList>
    </citation>
    <scope>NUCLEOTIDE SEQUENCE [LARGE SCALE GENOMIC DNA]</scope>
    <source>
        <strain evidence="11">ATCC 17096 / DSM 198 / 6111</strain>
    </source>
</reference>
<dbReference type="InterPro" id="IPR005526">
    <property type="entry name" value="Septum_form_inhib_MinC_C"/>
</dbReference>
<comment type="similarity">
    <text evidence="1 6">Belongs to the MinC family.</text>
</comment>
<dbReference type="HAMAP" id="MF_00267">
    <property type="entry name" value="MinC"/>
    <property type="match status" value="1"/>
</dbReference>
<organism evidence="10 11">
    <name type="scientific">Thiocystis violascens (strain ATCC 17096 / DSM 198 / 6111)</name>
    <name type="common">Chromatium violascens</name>
    <dbReference type="NCBI Taxonomy" id="765911"/>
    <lineage>
        <taxon>Bacteria</taxon>
        <taxon>Pseudomonadati</taxon>
        <taxon>Pseudomonadota</taxon>
        <taxon>Gammaproteobacteria</taxon>
        <taxon>Chromatiales</taxon>
        <taxon>Chromatiaceae</taxon>
        <taxon>Thiocystis</taxon>
    </lineage>
</organism>
<dbReference type="Pfam" id="PF03775">
    <property type="entry name" value="MinC_C"/>
    <property type="match status" value="1"/>
</dbReference>
<dbReference type="HOGENOM" id="CLU_067812_0_1_6"/>
<feature type="region of interest" description="Disordered" evidence="7">
    <location>
        <begin position="146"/>
        <end position="188"/>
    </location>
</feature>
<dbReference type="InterPro" id="IPR016098">
    <property type="entry name" value="CAP/MinC_C"/>
</dbReference>
<feature type="domain" description="Septum formation inhibitor MinC C-terminal" evidence="8">
    <location>
        <begin position="189"/>
        <end position="289"/>
    </location>
</feature>
<dbReference type="NCBIfam" id="TIGR01222">
    <property type="entry name" value="minC"/>
    <property type="match status" value="1"/>
</dbReference>
<evidence type="ECO:0000259" key="8">
    <source>
        <dbReference type="Pfam" id="PF03775"/>
    </source>
</evidence>
<dbReference type="InterPro" id="IPR036145">
    <property type="entry name" value="MinC_C_sf"/>
</dbReference>
<evidence type="ECO:0000313" key="10">
    <source>
        <dbReference type="EMBL" id="AFL74628.1"/>
    </source>
</evidence>
<keyword evidence="11" id="KW-1185">Reference proteome</keyword>
<evidence type="ECO:0000256" key="5">
    <source>
        <dbReference type="ARBA" id="ARBA00025606"/>
    </source>
</evidence>
<comment type="subunit">
    <text evidence="6">Interacts with MinD and FtsZ.</text>
</comment>
<dbReference type="KEGG" id="tvi:Thivi_2709"/>
<evidence type="ECO:0000256" key="3">
    <source>
        <dbReference type="ARBA" id="ARBA00023210"/>
    </source>
</evidence>
<evidence type="ECO:0000313" key="11">
    <source>
        <dbReference type="Proteomes" id="UP000006062"/>
    </source>
</evidence>
<dbReference type="GO" id="GO:0051302">
    <property type="term" value="P:regulation of cell division"/>
    <property type="evidence" value="ECO:0007669"/>
    <property type="project" value="InterPro"/>
</dbReference>
<keyword evidence="3 6" id="KW-0717">Septation</keyword>
<dbReference type="InterPro" id="IPR007874">
    <property type="entry name" value="MinC_N"/>
</dbReference>
<dbReference type="GO" id="GO:0000917">
    <property type="term" value="P:division septum assembly"/>
    <property type="evidence" value="ECO:0007669"/>
    <property type="project" value="UniProtKB-KW"/>
</dbReference>
<comment type="function">
    <text evidence="5 6">Cell division inhibitor that blocks the formation of polar Z ring septums. Rapidly oscillates between the poles of the cell to destabilize FtsZ filaments that have formed before they mature into polar Z rings. Prevents FtsZ polymerization.</text>
</comment>
<keyword evidence="2 6" id="KW-0132">Cell division</keyword>
<evidence type="ECO:0000256" key="7">
    <source>
        <dbReference type="SAM" id="MobiDB-lite"/>
    </source>
</evidence>
<evidence type="ECO:0000256" key="4">
    <source>
        <dbReference type="ARBA" id="ARBA00023306"/>
    </source>
</evidence>
<sequence>MHEASDGDSRIKTARGQGRPTPESNIMAVNSPNKVADASKGFELKAASFTLPIIRLIDSDIDAVAIRLGAKVEQAPDFFHNTPVVIDLSDFPSDAGTVGLPLLVGLLRGYGMIPFGVRGGNQEQNAAAEALELAILRDSYVRAGKSAANANSPESDAGTELEAQQLQPRSSGVSKGEPPTRKANTGSMVVARPVRSGQRVYASGGDLSIIAAVSSGAELMADGNIHVYGPLRGRALAGMNGNLDARIFCQDLQAELVSIAGHYRVSENIPAEMRGFPVQIFLDQKILRIEKL</sequence>
<protein>
    <recommendedName>
        <fullName evidence="6">Probable septum site-determining protein MinC</fullName>
    </recommendedName>
</protein>
<accession>I3YCB0</accession>
<dbReference type="STRING" id="765911.Thivi_2709"/>
<gene>
    <name evidence="6" type="primary">minC</name>
    <name evidence="10" type="ordered locus">Thivi_2709</name>
</gene>
<dbReference type="Gene3D" id="2.160.20.70">
    <property type="match status" value="1"/>
</dbReference>
<dbReference type="GO" id="GO:0000902">
    <property type="term" value="P:cell morphogenesis"/>
    <property type="evidence" value="ECO:0007669"/>
    <property type="project" value="InterPro"/>
</dbReference>
<dbReference type="Proteomes" id="UP000006062">
    <property type="component" value="Chromosome"/>
</dbReference>
<evidence type="ECO:0000259" key="9">
    <source>
        <dbReference type="Pfam" id="PF05209"/>
    </source>
</evidence>
<dbReference type="SUPFAM" id="SSF63848">
    <property type="entry name" value="Cell-division inhibitor MinC, C-terminal domain"/>
    <property type="match status" value="1"/>
</dbReference>
<evidence type="ECO:0000256" key="2">
    <source>
        <dbReference type="ARBA" id="ARBA00022618"/>
    </source>
</evidence>
<keyword evidence="4 6" id="KW-0131">Cell cycle</keyword>
<feature type="region of interest" description="Disordered" evidence="7">
    <location>
        <begin position="1"/>
        <end position="27"/>
    </location>
</feature>
<name>I3YCB0_THIV6</name>
<dbReference type="GO" id="GO:1901891">
    <property type="term" value="P:regulation of cell septum assembly"/>
    <property type="evidence" value="ECO:0007669"/>
    <property type="project" value="InterPro"/>
</dbReference>
<feature type="compositionally biased region" description="Basic and acidic residues" evidence="7">
    <location>
        <begin position="1"/>
        <end position="11"/>
    </location>
</feature>
<feature type="domain" description="Septum formation inhibitor MinC N-terminal" evidence="9">
    <location>
        <begin position="42"/>
        <end position="114"/>
    </location>
</feature>
<dbReference type="AlphaFoldDB" id="I3YCB0"/>
<evidence type="ECO:0000256" key="1">
    <source>
        <dbReference type="ARBA" id="ARBA00006291"/>
    </source>
</evidence>
<proteinExistence type="inferred from homology"/>
<dbReference type="eggNOG" id="COG0850">
    <property type="taxonomic scope" value="Bacteria"/>
</dbReference>
<evidence type="ECO:0000256" key="6">
    <source>
        <dbReference type="HAMAP-Rule" id="MF_00267"/>
    </source>
</evidence>
<dbReference type="EMBL" id="CP003154">
    <property type="protein sequence ID" value="AFL74628.1"/>
    <property type="molecule type" value="Genomic_DNA"/>
</dbReference>